<dbReference type="Proteomes" id="UP000756387">
    <property type="component" value="Unassembled WGS sequence"/>
</dbReference>
<accession>A0ABR9RUH8</accession>
<dbReference type="Gene3D" id="3.10.300.10">
    <property type="entry name" value="Methylpurine-DNA glycosylase (MPG)"/>
    <property type="match status" value="1"/>
</dbReference>
<comment type="similarity">
    <text evidence="1 5">Belongs to the DNA glycosylase MPG family.</text>
</comment>
<reference evidence="6 7" key="1">
    <citation type="submission" date="2020-10" db="EMBL/GenBank/DDBJ databases">
        <title>Nocardioides sp. isolated from sludge.</title>
        <authorList>
            <person name="Zhang X."/>
        </authorList>
    </citation>
    <scope>NUCLEOTIDE SEQUENCE [LARGE SCALE GENOMIC DNA]</scope>
    <source>
        <strain evidence="6 7">Y6</strain>
    </source>
</reference>
<dbReference type="Pfam" id="PF02245">
    <property type="entry name" value="Pur_DNA_glyco"/>
    <property type="match status" value="1"/>
</dbReference>
<evidence type="ECO:0000256" key="5">
    <source>
        <dbReference type="HAMAP-Rule" id="MF_00527"/>
    </source>
</evidence>
<dbReference type="EMBL" id="JADCSA010000010">
    <property type="protein sequence ID" value="MBE7325213.1"/>
    <property type="molecule type" value="Genomic_DNA"/>
</dbReference>
<proteinExistence type="inferred from homology"/>
<organism evidence="6 7">
    <name type="scientific">Nocardioides malaquae</name>
    <dbReference type="NCBI Taxonomy" id="2773426"/>
    <lineage>
        <taxon>Bacteria</taxon>
        <taxon>Bacillati</taxon>
        <taxon>Actinomycetota</taxon>
        <taxon>Actinomycetes</taxon>
        <taxon>Propionibacteriales</taxon>
        <taxon>Nocardioidaceae</taxon>
        <taxon>Nocardioides</taxon>
    </lineage>
</organism>
<comment type="caution">
    <text evidence="6">The sequence shown here is derived from an EMBL/GenBank/DDBJ whole genome shotgun (WGS) entry which is preliminary data.</text>
</comment>
<dbReference type="GO" id="GO:0016798">
    <property type="term" value="F:hydrolase activity, acting on glycosyl bonds"/>
    <property type="evidence" value="ECO:0007669"/>
    <property type="project" value="UniProtKB-KW"/>
</dbReference>
<dbReference type="PANTHER" id="PTHR10429:SF0">
    <property type="entry name" value="DNA-3-METHYLADENINE GLYCOSYLASE"/>
    <property type="match status" value="1"/>
</dbReference>
<evidence type="ECO:0000313" key="7">
    <source>
        <dbReference type="Proteomes" id="UP000756387"/>
    </source>
</evidence>
<evidence type="ECO:0000313" key="6">
    <source>
        <dbReference type="EMBL" id="MBE7325213.1"/>
    </source>
</evidence>
<dbReference type="EC" id="3.2.2.-" evidence="5"/>
<keyword evidence="2 5" id="KW-0227">DNA damage</keyword>
<keyword evidence="6" id="KW-0326">Glycosidase</keyword>
<keyword evidence="3 5" id="KW-0378">Hydrolase</keyword>
<dbReference type="PANTHER" id="PTHR10429">
    <property type="entry name" value="DNA-3-METHYLADENINE GLYCOSYLASE"/>
    <property type="match status" value="1"/>
</dbReference>
<dbReference type="InterPro" id="IPR003180">
    <property type="entry name" value="MPG"/>
</dbReference>
<evidence type="ECO:0000256" key="4">
    <source>
        <dbReference type="ARBA" id="ARBA00023204"/>
    </source>
</evidence>
<dbReference type="NCBIfam" id="TIGR00567">
    <property type="entry name" value="3mg"/>
    <property type="match status" value="1"/>
</dbReference>
<evidence type="ECO:0000256" key="2">
    <source>
        <dbReference type="ARBA" id="ARBA00022763"/>
    </source>
</evidence>
<dbReference type="SUPFAM" id="SSF50486">
    <property type="entry name" value="FMT C-terminal domain-like"/>
    <property type="match status" value="1"/>
</dbReference>
<dbReference type="NCBIfam" id="NF002003">
    <property type="entry name" value="PRK00802.1-3"/>
    <property type="match status" value="1"/>
</dbReference>
<keyword evidence="4 5" id="KW-0234">DNA repair</keyword>
<evidence type="ECO:0000256" key="1">
    <source>
        <dbReference type="ARBA" id="ARBA00009232"/>
    </source>
</evidence>
<dbReference type="InterPro" id="IPR036995">
    <property type="entry name" value="MPG_sf"/>
</dbReference>
<dbReference type="InterPro" id="IPR011034">
    <property type="entry name" value="Formyl_transferase-like_C_sf"/>
</dbReference>
<sequence length="209" mass="21776">MPLDLTRRSVAVAPELLGCLLTSRTPDGEVTVALTEVEAYEGADDPASHAFRGSTRRNAVMFGPAGHAYVYRSHGIHWCLNVVTGPDGVASAVLLRAGQVVDGQDLARSRRGADVAERALARGPGNLARALGLTGEDDGTPLDGPRLLLAPAPSPPSEVTSGPRVGVTLAADVPWRWWVAGEPSVSAYRRSPRAVPVGASGSDTLPACR</sequence>
<gene>
    <name evidence="6" type="ORF">IEQ44_11160</name>
</gene>
<evidence type="ECO:0000256" key="3">
    <source>
        <dbReference type="ARBA" id="ARBA00022801"/>
    </source>
</evidence>
<dbReference type="HAMAP" id="MF_00527">
    <property type="entry name" value="3MGH"/>
    <property type="match status" value="1"/>
</dbReference>
<keyword evidence="7" id="KW-1185">Reference proteome</keyword>
<protein>
    <recommendedName>
        <fullName evidence="5">Putative 3-methyladenine DNA glycosylase</fullName>
        <ecNumber evidence="5">3.2.2.-</ecNumber>
    </recommendedName>
</protein>
<name>A0ABR9RUH8_9ACTN</name>
<dbReference type="CDD" id="cd00540">
    <property type="entry name" value="AAG"/>
    <property type="match status" value="1"/>
</dbReference>